<dbReference type="GO" id="GO:0006508">
    <property type="term" value="P:proteolysis"/>
    <property type="evidence" value="ECO:0007669"/>
    <property type="project" value="UniProtKB-KW"/>
</dbReference>
<evidence type="ECO:0000256" key="1">
    <source>
        <dbReference type="SAM" id="MobiDB-lite"/>
    </source>
</evidence>
<proteinExistence type="predicted"/>
<protein>
    <submittedName>
        <fullName evidence="2">ATP-dependent Clp protease proteolytic subunit-related protein 3, chloroplastic</fullName>
    </submittedName>
</protein>
<feature type="region of interest" description="Disordered" evidence="1">
    <location>
        <begin position="1"/>
        <end position="23"/>
    </location>
</feature>
<accession>A0A438FK72</accession>
<keyword evidence="2" id="KW-0645">Protease</keyword>
<dbReference type="GO" id="GO:0008233">
    <property type="term" value="F:peptidase activity"/>
    <property type="evidence" value="ECO:0007669"/>
    <property type="project" value="UniProtKB-KW"/>
</dbReference>
<evidence type="ECO:0000313" key="3">
    <source>
        <dbReference type="Proteomes" id="UP000288805"/>
    </source>
</evidence>
<dbReference type="EMBL" id="QGNW01000862">
    <property type="protein sequence ID" value="RVW60392.1"/>
    <property type="molecule type" value="Genomic_DNA"/>
</dbReference>
<keyword evidence="2" id="KW-0378">Hydrolase</keyword>
<gene>
    <name evidence="2" type="primary">CLPR3_1</name>
    <name evidence="2" type="ORF">CK203_089912</name>
</gene>
<dbReference type="Proteomes" id="UP000288805">
    <property type="component" value="Unassembled WGS sequence"/>
</dbReference>
<evidence type="ECO:0000313" key="2">
    <source>
        <dbReference type="EMBL" id="RVW60392.1"/>
    </source>
</evidence>
<comment type="caution">
    <text evidence="2">The sequence shown here is derived from an EMBL/GenBank/DDBJ whole genome shotgun (WGS) entry which is preliminary data.</text>
</comment>
<reference evidence="2 3" key="1">
    <citation type="journal article" date="2018" name="PLoS Genet.">
        <title>Population sequencing reveals clonal diversity and ancestral inbreeding in the grapevine cultivar Chardonnay.</title>
        <authorList>
            <person name="Roach M.J."/>
            <person name="Johnson D.L."/>
            <person name="Bohlmann J."/>
            <person name="van Vuuren H.J."/>
            <person name="Jones S.J."/>
            <person name="Pretorius I.S."/>
            <person name="Schmidt S.A."/>
            <person name="Borneman A.R."/>
        </authorList>
    </citation>
    <scope>NUCLEOTIDE SEQUENCE [LARGE SCALE GENOMIC DNA]</scope>
    <source>
        <strain evidence="3">cv. Chardonnay</strain>
        <tissue evidence="2">Leaf</tissue>
    </source>
</reference>
<organism evidence="2 3">
    <name type="scientific">Vitis vinifera</name>
    <name type="common">Grape</name>
    <dbReference type="NCBI Taxonomy" id="29760"/>
    <lineage>
        <taxon>Eukaryota</taxon>
        <taxon>Viridiplantae</taxon>
        <taxon>Streptophyta</taxon>
        <taxon>Embryophyta</taxon>
        <taxon>Tracheophyta</taxon>
        <taxon>Spermatophyta</taxon>
        <taxon>Magnoliopsida</taxon>
        <taxon>eudicotyledons</taxon>
        <taxon>Gunneridae</taxon>
        <taxon>Pentapetalae</taxon>
        <taxon>rosids</taxon>
        <taxon>Vitales</taxon>
        <taxon>Vitaceae</taxon>
        <taxon>Viteae</taxon>
        <taxon>Vitis</taxon>
    </lineage>
</organism>
<dbReference type="AlphaFoldDB" id="A0A438FK72"/>
<name>A0A438FK72_VITVI</name>
<sequence>MAASLQLPMASSIPSSSSPSTTRPIFKTHCSMKPTCSAKIPMPPINPKDPFLSKLASVAATSPERLLQRPSGSDSLPFLDLFDSPKLMATPAQVERSVSYNEHRPRRPPPDLPSLLLHGRIVYIGMPKLTSVLPQYLIGRLTGVKKPKHNVGPVQVFFLFFKHVDNIE</sequence>
<feature type="compositionally biased region" description="Low complexity" evidence="1">
    <location>
        <begin position="11"/>
        <end position="20"/>
    </location>
</feature>